<accession>A0A2P5Y0T5</accession>
<feature type="region of interest" description="Disordered" evidence="1">
    <location>
        <begin position="25"/>
        <end position="46"/>
    </location>
</feature>
<proteinExistence type="predicted"/>
<name>A0A2P5Y0T5_GOSBA</name>
<feature type="compositionally biased region" description="Basic and acidic residues" evidence="1">
    <location>
        <begin position="26"/>
        <end position="36"/>
    </location>
</feature>
<organism evidence="2 3">
    <name type="scientific">Gossypium barbadense</name>
    <name type="common">Sea Island cotton</name>
    <name type="synonym">Hibiscus barbadensis</name>
    <dbReference type="NCBI Taxonomy" id="3634"/>
    <lineage>
        <taxon>Eukaryota</taxon>
        <taxon>Viridiplantae</taxon>
        <taxon>Streptophyta</taxon>
        <taxon>Embryophyta</taxon>
        <taxon>Tracheophyta</taxon>
        <taxon>Spermatophyta</taxon>
        <taxon>Magnoliopsida</taxon>
        <taxon>eudicotyledons</taxon>
        <taxon>Gunneridae</taxon>
        <taxon>Pentapetalae</taxon>
        <taxon>rosids</taxon>
        <taxon>malvids</taxon>
        <taxon>Malvales</taxon>
        <taxon>Malvaceae</taxon>
        <taxon>Malvoideae</taxon>
        <taxon>Gossypium</taxon>
    </lineage>
</organism>
<evidence type="ECO:0000313" key="3">
    <source>
        <dbReference type="Proteomes" id="UP000239757"/>
    </source>
</evidence>
<dbReference type="PANTHER" id="PTHR48167">
    <property type="entry name" value="EXPRESSED PROTEIN"/>
    <property type="match status" value="1"/>
</dbReference>
<dbReference type="OrthoDB" id="2013327at2759"/>
<gene>
    <name evidence="2" type="ORF">GOBAR_AA11434</name>
</gene>
<reference evidence="2 3" key="1">
    <citation type="submission" date="2015-01" db="EMBL/GenBank/DDBJ databases">
        <title>Genome of allotetraploid Gossypium barbadense reveals genomic plasticity and fiber elongation in cotton evolution.</title>
        <authorList>
            <person name="Chen X."/>
            <person name="Liu X."/>
            <person name="Zhao B."/>
            <person name="Zheng H."/>
            <person name="Hu Y."/>
            <person name="Lu G."/>
            <person name="Yang C."/>
            <person name="Chen J."/>
            <person name="Shan C."/>
            <person name="Zhang L."/>
            <person name="Zhou Y."/>
            <person name="Wang L."/>
            <person name="Guo W."/>
            <person name="Bai Y."/>
            <person name="Ruan J."/>
            <person name="Shangguan X."/>
            <person name="Mao Y."/>
            <person name="Jiang J."/>
            <person name="Zhu Y."/>
            <person name="Lei J."/>
            <person name="Kang H."/>
            <person name="Chen S."/>
            <person name="He X."/>
            <person name="Wang R."/>
            <person name="Wang Y."/>
            <person name="Chen J."/>
            <person name="Wang L."/>
            <person name="Yu S."/>
            <person name="Wang B."/>
            <person name="Wei J."/>
            <person name="Song S."/>
            <person name="Lu X."/>
            <person name="Gao Z."/>
            <person name="Gu W."/>
            <person name="Deng X."/>
            <person name="Ma D."/>
            <person name="Wang S."/>
            <person name="Liang W."/>
            <person name="Fang L."/>
            <person name="Cai C."/>
            <person name="Zhu X."/>
            <person name="Zhou B."/>
            <person name="Zhang Y."/>
            <person name="Chen Z."/>
            <person name="Xu S."/>
            <person name="Zhu R."/>
            <person name="Wang S."/>
            <person name="Zhang T."/>
            <person name="Zhao G."/>
        </authorList>
    </citation>
    <scope>NUCLEOTIDE SEQUENCE [LARGE SCALE GENOMIC DNA]</scope>
    <source>
        <strain evidence="3">cv. Xinhai21</strain>
        <tissue evidence="2">Leaf</tissue>
    </source>
</reference>
<dbReference type="Proteomes" id="UP000239757">
    <property type="component" value="Unassembled WGS sequence"/>
</dbReference>
<dbReference type="AlphaFoldDB" id="A0A2P5Y0T5"/>
<dbReference type="PANTHER" id="PTHR48167:SF2">
    <property type="entry name" value="EXPRESSED PROTEIN"/>
    <property type="match status" value="1"/>
</dbReference>
<evidence type="ECO:0000256" key="1">
    <source>
        <dbReference type="SAM" id="MobiDB-lite"/>
    </source>
</evidence>
<sequence length="239" mass="27225">MNILRNAIKLHVSVRTVKPTHVLPSFRREPPKRFSTEPDQQQQQPLPDASINQFLDSASKGFVYGKLFGITKYTMKSDIISLLEGCNLTPDDIKVSYSRSLFPVAVDTSDWDIVMPYNGKTLMSEFCLFAIRMLRFPSPSAFSNAARTIRRFDRLYRLDRVVLQGLPRSAALEDVERFLSGCEYDSSSIQTVTFTRPGFTNLVRLTTVQFPSHIEAMNACISKNRKICLNNQISVRVLY</sequence>
<protein>
    <submittedName>
        <fullName evidence="2">Uncharacterized protein</fullName>
    </submittedName>
</protein>
<evidence type="ECO:0000313" key="2">
    <source>
        <dbReference type="EMBL" id="PPS09209.1"/>
    </source>
</evidence>
<dbReference type="EMBL" id="KZ663890">
    <property type="protein sequence ID" value="PPS09209.1"/>
    <property type="molecule type" value="Genomic_DNA"/>
</dbReference>